<evidence type="ECO:0000313" key="2">
    <source>
        <dbReference type="Proteomes" id="UP000790377"/>
    </source>
</evidence>
<organism evidence="1 2">
    <name type="scientific">Hygrophoropsis aurantiaca</name>
    <dbReference type="NCBI Taxonomy" id="72124"/>
    <lineage>
        <taxon>Eukaryota</taxon>
        <taxon>Fungi</taxon>
        <taxon>Dikarya</taxon>
        <taxon>Basidiomycota</taxon>
        <taxon>Agaricomycotina</taxon>
        <taxon>Agaricomycetes</taxon>
        <taxon>Agaricomycetidae</taxon>
        <taxon>Boletales</taxon>
        <taxon>Coniophorineae</taxon>
        <taxon>Hygrophoropsidaceae</taxon>
        <taxon>Hygrophoropsis</taxon>
    </lineage>
</organism>
<reference evidence="1" key="1">
    <citation type="journal article" date="2021" name="New Phytol.">
        <title>Evolutionary innovations through gain and loss of genes in the ectomycorrhizal Boletales.</title>
        <authorList>
            <person name="Wu G."/>
            <person name="Miyauchi S."/>
            <person name="Morin E."/>
            <person name="Kuo A."/>
            <person name="Drula E."/>
            <person name="Varga T."/>
            <person name="Kohler A."/>
            <person name="Feng B."/>
            <person name="Cao Y."/>
            <person name="Lipzen A."/>
            <person name="Daum C."/>
            <person name="Hundley H."/>
            <person name="Pangilinan J."/>
            <person name="Johnson J."/>
            <person name="Barry K."/>
            <person name="LaButti K."/>
            <person name="Ng V."/>
            <person name="Ahrendt S."/>
            <person name="Min B."/>
            <person name="Choi I.G."/>
            <person name="Park H."/>
            <person name="Plett J.M."/>
            <person name="Magnuson J."/>
            <person name="Spatafora J.W."/>
            <person name="Nagy L.G."/>
            <person name="Henrissat B."/>
            <person name="Grigoriev I.V."/>
            <person name="Yang Z.L."/>
            <person name="Xu J."/>
            <person name="Martin F.M."/>
        </authorList>
    </citation>
    <scope>NUCLEOTIDE SEQUENCE</scope>
    <source>
        <strain evidence="1">ATCC 28755</strain>
    </source>
</reference>
<keyword evidence="2" id="KW-1185">Reference proteome</keyword>
<name>A0ACB7ZT90_9AGAM</name>
<sequence>MFISRILSLVAFSMFAAAAQNCNDEKYSTCCTLNINNGQIDYSCALHSQFDALKCYLPQVPGCCDASADGTVQLSNCSLAVGWLVDIAA</sequence>
<accession>A0ACB7ZT90</accession>
<dbReference type="EMBL" id="MU268586">
    <property type="protein sequence ID" value="KAH7904156.1"/>
    <property type="molecule type" value="Genomic_DNA"/>
</dbReference>
<dbReference type="Proteomes" id="UP000790377">
    <property type="component" value="Unassembled WGS sequence"/>
</dbReference>
<comment type="caution">
    <text evidence="1">The sequence shown here is derived from an EMBL/GenBank/DDBJ whole genome shotgun (WGS) entry which is preliminary data.</text>
</comment>
<proteinExistence type="predicted"/>
<evidence type="ECO:0000313" key="1">
    <source>
        <dbReference type="EMBL" id="KAH7904156.1"/>
    </source>
</evidence>
<protein>
    <submittedName>
        <fullName evidence="1">Uncharacterized protein</fullName>
    </submittedName>
</protein>
<gene>
    <name evidence="1" type="ORF">BJ138DRAFT_1167047</name>
</gene>